<dbReference type="InterPro" id="IPR007016">
    <property type="entry name" value="O-antigen_ligase-rel_domated"/>
</dbReference>
<evidence type="ECO:0000256" key="3">
    <source>
        <dbReference type="ARBA" id="ARBA00022989"/>
    </source>
</evidence>
<keyword evidence="8" id="KW-0436">Ligase</keyword>
<dbReference type="PANTHER" id="PTHR37422:SF13">
    <property type="entry name" value="LIPOPOLYSACCHARIDE BIOSYNTHESIS PROTEIN PA4999-RELATED"/>
    <property type="match status" value="1"/>
</dbReference>
<dbReference type="AlphaFoldDB" id="A0A5C5R5K1"/>
<dbReference type="RefSeq" id="WP_146563772.1">
    <property type="nucleotide sequence ID" value="NZ_VIGW01000015.1"/>
</dbReference>
<sequence length="444" mass="46011">MVLLLAAAATLLLFGALLPLSTLRLPPGVQRRAAVLTVLLTAWPASWTFLLGPLLFGGAAPSFYPAIWYGPAMVAGFAMLVQNLNSPNARPARAAMLIASVSVLTLLSVVLAPKNSSDIIRWGMAAILLSGALVSAERVPARAIMVGCRVALAWTAMSVLAAVVMNPAVISECRADKCGIAGRVLTSPFAGNGNILGLYVAMLLPFALHRAGLFRAGVTVVGVLGVCELAGSRSALIGVAVATVGYLALAATTSPRVRSAIIAVGLVACLAGSLVPALMVYGNEAFTFRGTLWNRAKDFVVDRPVFGSGPTAWEKFGLTSVDDANYSPHNIWLDTAVSVGLWGVAVMVAAMVLHLWRSDVDDRAAIGLYLCTLLGIGALESLFVPYFLGIAPFVAVLPLLVGGAPDAPPDPAPPPVGDPPDHDTQRPIPAATTVAATTPGDPWT</sequence>
<comment type="caution">
    <text evidence="8">The sequence shown here is derived from an EMBL/GenBank/DDBJ whole genome shotgun (WGS) entry which is preliminary data.</text>
</comment>
<gene>
    <name evidence="8" type="ORF">FK529_17935</name>
</gene>
<feature type="transmembrane region" description="Helical" evidence="6">
    <location>
        <begin position="94"/>
        <end position="112"/>
    </location>
</feature>
<evidence type="ECO:0000313" key="9">
    <source>
        <dbReference type="Proteomes" id="UP000317291"/>
    </source>
</evidence>
<evidence type="ECO:0000313" key="8">
    <source>
        <dbReference type="EMBL" id="TWS17966.1"/>
    </source>
</evidence>
<feature type="transmembrane region" description="Helical" evidence="6">
    <location>
        <begin position="336"/>
        <end position="356"/>
    </location>
</feature>
<dbReference type="InterPro" id="IPR051533">
    <property type="entry name" value="WaaL-like"/>
</dbReference>
<keyword evidence="2 6" id="KW-0812">Transmembrane</keyword>
<dbReference type="PANTHER" id="PTHR37422">
    <property type="entry name" value="TEICHURONIC ACID BIOSYNTHESIS PROTEIN TUAE"/>
    <property type="match status" value="1"/>
</dbReference>
<feature type="transmembrane region" description="Helical" evidence="6">
    <location>
        <begin position="63"/>
        <end position="82"/>
    </location>
</feature>
<evidence type="ECO:0000256" key="6">
    <source>
        <dbReference type="SAM" id="Phobius"/>
    </source>
</evidence>
<dbReference type="OrthoDB" id="4763872at2"/>
<feature type="transmembrane region" description="Helical" evidence="6">
    <location>
        <begin position="220"/>
        <end position="249"/>
    </location>
</feature>
<evidence type="ECO:0000256" key="1">
    <source>
        <dbReference type="ARBA" id="ARBA00004141"/>
    </source>
</evidence>
<name>A0A5C5R5K1_9ACTN</name>
<feature type="transmembrane region" description="Helical" evidence="6">
    <location>
        <begin position="142"/>
        <end position="169"/>
    </location>
</feature>
<organism evidence="8 9">
    <name type="scientific">Tsukamurella asaccharolytica</name>
    <dbReference type="NCBI Taxonomy" id="2592067"/>
    <lineage>
        <taxon>Bacteria</taxon>
        <taxon>Bacillati</taxon>
        <taxon>Actinomycetota</taxon>
        <taxon>Actinomycetes</taxon>
        <taxon>Mycobacteriales</taxon>
        <taxon>Tsukamurellaceae</taxon>
        <taxon>Tsukamurella</taxon>
    </lineage>
</organism>
<evidence type="ECO:0000256" key="4">
    <source>
        <dbReference type="ARBA" id="ARBA00023136"/>
    </source>
</evidence>
<keyword evidence="4 6" id="KW-0472">Membrane</keyword>
<evidence type="ECO:0000259" key="7">
    <source>
        <dbReference type="Pfam" id="PF04932"/>
    </source>
</evidence>
<feature type="transmembrane region" description="Helical" evidence="6">
    <location>
        <begin position="189"/>
        <end position="208"/>
    </location>
</feature>
<feature type="domain" description="O-antigen ligase-related" evidence="7">
    <location>
        <begin position="220"/>
        <end position="347"/>
    </location>
</feature>
<feature type="transmembrane region" description="Helical" evidence="6">
    <location>
        <begin position="368"/>
        <end position="401"/>
    </location>
</feature>
<dbReference type="EMBL" id="VIGW01000015">
    <property type="protein sequence ID" value="TWS17966.1"/>
    <property type="molecule type" value="Genomic_DNA"/>
</dbReference>
<proteinExistence type="predicted"/>
<reference evidence="8 9" key="1">
    <citation type="submission" date="2019-06" db="EMBL/GenBank/DDBJ databases">
        <title>Tsukamurella conjunctivitidis sp. nov., Tsukamurella assacharolytica sp. nov. and Tsukamurella sputae sp. nov. isolated from patients with conjunctivitis, bacteraemia (lymphoma) and respiratory infection (sputum) in Hong Kong.</title>
        <authorList>
            <person name="Teng J.L.L."/>
            <person name="Lee H.H."/>
            <person name="Fong J.Y.H."/>
            <person name="Fok K.M.N."/>
            <person name="Lau S.K.P."/>
            <person name="Woo P.C.Y."/>
        </authorList>
    </citation>
    <scope>NUCLEOTIDE SEQUENCE [LARGE SCALE GENOMIC DNA]</scope>
    <source>
        <strain evidence="8 9">HKU71</strain>
    </source>
</reference>
<evidence type="ECO:0000256" key="2">
    <source>
        <dbReference type="ARBA" id="ARBA00022692"/>
    </source>
</evidence>
<feature type="compositionally biased region" description="Pro residues" evidence="5">
    <location>
        <begin position="406"/>
        <end position="418"/>
    </location>
</feature>
<protein>
    <submittedName>
        <fullName evidence="8">O-antigen ligase family protein</fullName>
    </submittedName>
</protein>
<feature type="transmembrane region" description="Helical" evidence="6">
    <location>
        <begin position="261"/>
        <end position="282"/>
    </location>
</feature>
<accession>A0A5C5R5K1</accession>
<keyword evidence="9" id="KW-1185">Reference proteome</keyword>
<feature type="transmembrane region" description="Helical" evidence="6">
    <location>
        <begin position="119"/>
        <end position="136"/>
    </location>
</feature>
<feature type="region of interest" description="Disordered" evidence="5">
    <location>
        <begin position="406"/>
        <end position="444"/>
    </location>
</feature>
<keyword evidence="3 6" id="KW-1133">Transmembrane helix</keyword>
<comment type="subcellular location">
    <subcellularLocation>
        <location evidence="1">Membrane</location>
        <topology evidence="1">Multi-pass membrane protein</topology>
    </subcellularLocation>
</comment>
<dbReference type="GO" id="GO:0016874">
    <property type="term" value="F:ligase activity"/>
    <property type="evidence" value="ECO:0007669"/>
    <property type="project" value="UniProtKB-KW"/>
</dbReference>
<evidence type="ECO:0000256" key="5">
    <source>
        <dbReference type="SAM" id="MobiDB-lite"/>
    </source>
</evidence>
<feature type="transmembrane region" description="Helical" evidence="6">
    <location>
        <begin position="34"/>
        <end position="56"/>
    </location>
</feature>
<dbReference type="Proteomes" id="UP000317291">
    <property type="component" value="Unassembled WGS sequence"/>
</dbReference>
<dbReference type="Pfam" id="PF04932">
    <property type="entry name" value="Wzy_C"/>
    <property type="match status" value="1"/>
</dbReference>
<dbReference type="GO" id="GO:0016020">
    <property type="term" value="C:membrane"/>
    <property type="evidence" value="ECO:0007669"/>
    <property type="project" value="UniProtKB-SubCell"/>
</dbReference>